<evidence type="ECO:0000256" key="5">
    <source>
        <dbReference type="ARBA" id="ARBA00022821"/>
    </source>
</evidence>
<evidence type="ECO:0000313" key="11">
    <source>
        <dbReference type="Proteomes" id="UP000824890"/>
    </source>
</evidence>
<dbReference type="SUPFAM" id="SSF53474">
    <property type="entry name" value="alpha/beta-Hydrolases"/>
    <property type="match status" value="1"/>
</dbReference>
<sequence length="580" mass="66615">METWDHDLIDINFRRETITTERRLGTMIVLRYKKYNKSTNKLRKNVSNRNLARNEHDCSEEKQKKYHVDKERRRPREATTQQKAIIRQIHRKEAQKLAQEKQKARNYLILSTQHASNSTPVMEECRFEKSELQASFMTATPLWHDSWSLCEVADRTRSIQIHHIAGIVYVALPAVEITQPDNLVVLKVAGDVSFSALSTSLPSNEPPPMVNGAIRDLFVSSSLHIQSQDLKILNITQGLEMEERKQVVITGHSTGGAVAALTALWLLSQPSKPLFRLLCITFGCPLLGNQSLSSSISRSHNSYQAGVALAVESLGFSRDNPSGVSAKECIEAATEITRAPIVRSSELAIELGNVLPSRLEIQWFKDNCDGSPKQLGYYDNFKVMSKREMKVNVSRAKLAKFWDGVIRMLEKNELPSDFHLGKKWVYASQFYQLLAEPLDIAYFYKYDYSRTKGHYMENGNRPKRYVEIDKWWKEKGEPHKEKGARTRYASTTQDTCFWAKLEEAKECLDDMKSESIDEQRRYLLWKRIVGFESYAETLVKMKEVSVDVLARNSSYSVWVERLSEFKIKKGNMVADDAMEF</sequence>
<feature type="domain" description="Fungal lipase-type" evidence="8">
    <location>
        <begin position="211"/>
        <end position="300"/>
    </location>
</feature>
<dbReference type="EMBL" id="JAGKQM010000014">
    <property type="protein sequence ID" value="KAH0885127.1"/>
    <property type="molecule type" value="Genomic_DNA"/>
</dbReference>
<evidence type="ECO:0000256" key="3">
    <source>
        <dbReference type="ARBA" id="ARBA00022490"/>
    </source>
</evidence>
<keyword evidence="4" id="KW-0378">Hydrolase</keyword>
<evidence type="ECO:0000256" key="7">
    <source>
        <dbReference type="SAM" id="MobiDB-lite"/>
    </source>
</evidence>
<evidence type="ECO:0000256" key="1">
    <source>
        <dbReference type="ARBA" id="ARBA00004123"/>
    </source>
</evidence>
<organism evidence="10 11">
    <name type="scientific">Brassica napus</name>
    <name type="common">Rape</name>
    <dbReference type="NCBI Taxonomy" id="3708"/>
    <lineage>
        <taxon>Eukaryota</taxon>
        <taxon>Viridiplantae</taxon>
        <taxon>Streptophyta</taxon>
        <taxon>Embryophyta</taxon>
        <taxon>Tracheophyta</taxon>
        <taxon>Spermatophyta</taxon>
        <taxon>Magnoliopsida</taxon>
        <taxon>eudicotyledons</taxon>
        <taxon>Gunneridae</taxon>
        <taxon>Pentapetalae</taxon>
        <taxon>rosids</taxon>
        <taxon>malvids</taxon>
        <taxon>Brassicales</taxon>
        <taxon>Brassicaceae</taxon>
        <taxon>Brassiceae</taxon>
        <taxon>Brassica</taxon>
    </lineage>
</organism>
<evidence type="ECO:0000313" key="10">
    <source>
        <dbReference type="EMBL" id="KAH0885127.1"/>
    </source>
</evidence>
<dbReference type="PANTHER" id="PTHR47413:SF2">
    <property type="entry name" value="LIPASE-LIKE PAD4"/>
    <property type="match status" value="1"/>
</dbReference>
<evidence type="ECO:0000256" key="6">
    <source>
        <dbReference type="ARBA" id="ARBA00023242"/>
    </source>
</evidence>
<accession>A0ABQ7ZYI9</accession>
<dbReference type="Proteomes" id="UP000824890">
    <property type="component" value="Unassembled WGS sequence"/>
</dbReference>
<feature type="compositionally biased region" description="Basic and acidic residues" evidence="7">
    <location>
        <begin position="52"/>
        <end position="77"/>
    </location>
</feature>
<name>A0ABQ7ZYI9_BRANA</name>
<dbReference type="InterPro" id="IPR029058">
    <property type="entry name" value="AB_hydrolase_fold"/>
</dbReference>
<comment type="subcellular location">
    <subcellularLocation>
        <location evidence="2">Cytoplasm</location>
    </subcellularLocation>
    <subcellularLocation>
        <location evidence="1">Nucleus</location>
    </subcellularLocation>
</comment>
<evidence type="ECO:0000259" key="9">
    <source>
        <dbReference type="Pfam" id="PF18117"/>
    </source>
</evidence>
<dbReference type="InterPro" id="IPR002921">
    <property type="entry name" value="Fungal_lipase-type"/>
</dbReference>
<dbReference type="PANTHER" id="PTHR47413">
    <property type="entry name" value="LIPASE-LIKE PAD4"/>
    <property type="match status" value="1"/>
</dbReference>
<dbReference type="InterPro" id="IPR041266">
    <property type="entry name" value="EDS1_EP"/>
</dbReference>
<dbReference type="Gene3D" id="3.40.50.1820">
    <property type="entry name" value="alpha/beta hydrolase"/>
    <property type="match status" value="1"/>
</dbReference>
<keyword evidence="3" id="KW-0963">Cytoplasm</keyword>
<dbReference type="Pfam" id="PF18117">
    <property type="entry name" value="EDS1_EP"/>
    <property type="match status" value="1"/>
</dbReference>
<feature type="region of interest" description="Disordered" evidence="7">
    <location>
        <begin position="49"/>
        <end position="81"/>
    </location>
</feature>
<reference evidence="10 11" key="1">
    <citation type="submission" date="2021-05" db="EMBL/GenBank/DDBJ databases">
        <title>Genome Assembly of Synthetic Allotetraploid Brassica napus Reveals Homoeologous Exchanges between Subgenomes.</title>
        <authorList>
            <person name="Davis J.T."/>
        </authorList>
    </citation>
    <scope>NUCLEOTIDE SEQUENCE [LARGE SCALE GENOMIC DNA]</scope>
    <source>
        <strain evidence="11">cv. Da-Ae</strain>
        <tissue evidence="10">Seedling</tissue>
    </source>
</reference>
<keyword evidence="5" id="KW-0611">Plant defense</keyword>
<dbReference type="Pfam" id="PF01764">
    <property type="entry name" value="Lipase_3"/>
    <property type="match status" value="1"/>
</dbReference>
<evidence type="ECO:0000259" key="8">
    <source>
        <dbReference type="Pfam" id="PF01764"/>
    </source>
</evidence>
<gene>
    <name evidence="10" type="ORF">HID58_061223</name>
</gene>
<keyword evidence="6" id="KW-0539">Nucleus</keyword>
<protein>
    <submittedName>
        <fullName evidence="10">Uncharacterized protein</fullName>
    </submittedName>
</protein>
<comment type="caution">
    <text evidence="10">The sequence shown here is derived from an EMBL/GenBank/DDBJ whole genome shotgun (WGS) entry which is preliminary data.</text>
</comment>
<proteinExistence type="predicted"/>
<keyword evidence="11" id="KW-1185">Reference proteome</keyword>
<evidence type="ECO:0000256" key="2">
    <source>
        <dbReference type="ARBA" id="ARBA00004496"/>
    </source>
</evidence>
<evidence type="ECO:0000256" key="4">
    <source>
        <dbReference type="ARBA" id="ARBA00022801"/>
    </source>
</evidence>
<feature type="domain" description="EDS1 EP" evidence="9">
    <location>
        <begin position="360"/>
        <end position="571"/>
    </location>
</feature>